<proteinExistence type="predicted"/>
<dbReference type="Proteomes" id="UP000193648">
    <property type="component" value="Unassembled WGS sequence"/>
</dbReference>
<dbReference type="InterPro" id="IPR012171">
    <property type="entry name" value="Fatty_acid_desaturase"/>
</dbReference>
<dbReference type="EMBL" id="MCFF01000007">
    <property type="protein sequence ID" value="ORZ26523.1"/>
    <property type="molecule type" value="Genomic_DNA"/>
</dbReference>
<evidence type="ECO:0000313" key="4">
    <source>
        <dbReference type="Proteomes" id="UP000193648"/>
    </source>
</evidence>
<keyword evidence="4" id="KW-1185">Reference proteome</keyword>
<feature type="domain" description="Fatty acid desaturase" evidence="2">
    <location>
        <begin position="91"/>
        <end position="367"/>
    </location>
</feature>
<dbReference type="AlphaFoldDB" id="A0A1Y2GYG7"/>
<evidence type="ECO:0000256" key="1">
    <source>
        <dbReference type="SAM" id="Phobius"/>
    </source>
</evidence>
<dbReference type="GO" id="GO:0016491">
    <property type="term" value="F:oxidoreductase activity"/>
    <property type="evidence" value="ECO:0007669"/>
    <property type="project" value="InterPro"/>
</dbReference>
<accession>A0A1Y2GYG7</accession>
<dbReference type="STRING" id="64571.A0A1Y2GYG7"/>
<evidence type="ECO:0000259" key="2">
    <source>
        <dbReference type="Pfam" id="PF00487"/>
    </source>
</evidence>
<keyword evidence="1" id="KW-1133">Transmembrane helix</keyword>
<name>A0A1Y2GYG7_9FUNG</name>
<evidence type="ECO:0000313" key="3">
    <source>
        <dbReference type="EMBL" id="ORZ26523.1"/>
    </source>
</evidence>
<comment type="caution">
    <text evidence="3">The sequence shown here is derived from an EMBL/GenBank/DDBJ whole genome shotgun (WGS) entry which is preliminary data.</text>
</comment>
<keyword evidence="1" id="KW-0812">Transmembrane</keyword>
<keyword evidence="1" id="KW-0472">Membrane</keyword>
<dbReference type="OrthoDB" id="1461976at2759"/>
<dbReference type="GeneID" id="33565145"/>
<organism evidence="3 4">
    <name type="scientific">Lobosporangium transversale</name>
    <dbReference type="NCBI Taxonomy" id="64571"/>
    <lineage>
        <taxon>Eukaryota</taxon>
        <taxon>Fungi</taxon>
        <taxon>Fungi incertae sedis</taxon>
        <taxon>Mucoromycota</taxon>
        <taxon>Mortierellomycotina</taxon>
        <taxon>Mortierellomycetes</taxon>
        <taxon>Mortierellales</taxon>
        <taxon>Mortierellaceae</taxon>
        <taxon>Lobosporangium</taxon>
    </lineage>
</organism>
<dbReference type="InterPro" id="IPR005804">
    <property type="entry name" value="FA_desaturase_dom"/>
</dbReference>
<dbReference type="CDD" id="cd03507">
    <property type="entry name" value="Delta12-FADS-like"/>
    <property type="match status" value="1"/>
</dbReference>
<protein>
    <submittedName>
        <fullName evidence="3">Delta-12 fatty acid desaturase</fullName>
    </submittedName>
</protein>
<gene>
    <name evidence="3" type="ORF">BCR41DRAFT_348439</name>
</gene>
<dbReference type="PANTHER" id="PTHR32100">
    <property type="entry name" value="OMEGA-6 FATTY ACID DESATURASE, CHLOROPLASTIC"/>
    <property type="match status" value="1"/>
</dbReference>
<feature type="transmembrane region" description="Helical" evidence="1">
    <location>
        <begin position="89"/>
        <end position="110"/>
    </location>
</feature>
<dbReference type="InParanoid" id="A0A1Y2GYG7"/>
<feature type="transmembrane region" description="Helical" evidence="1">
    <location>
        <begin position="196"/>
        <end position="216"/>
    </location>
</feature>
<reference evidence="3 4" key="1">
    <citation type="submission" date="2016-07" db="EMBL/GenBank/DDBJ databases">
        <title>Pervasive Adenine N6-methylation of Active Genes in Fungi.</title>
        <authorList>
            <consortium name="DOE Joint Genome Institute"/>
            <person name="Mondo S.J."/>
            <person name="Dannebaum R.O."/>
            <person name="Kuo R.C."/>
            <person name="Labutti K."/>
            <person name="Haridas S."/>
            <person name="Kuo A."/>
            <person name="Salamov A."/>
            <person name="Ahrendt S.R."/>
            <person name="Lipzen A."/>
            <person name="Sullivan W."/>
            <person name="Andreopoulos W.B."/>
            <person name="Clum A."/>
            <person name="Lindquist E."/>
            <person name="Daum C."/>
            <person name="Ramamoorthy G.K."/>
            <person name="Gryganskyi A."/>
            <person name="Culley D."/>
            <person name="Magnuson J.K."/>
            <person name="James T.Y."/>
            <person name="O'Malley M.A."/>
            <person name="Stajich J.E."/>
            <person name="Spatafora J.W."/>
            <person name="Visel A."/>
            <person name="Grigoriev I.V."/>
        </authorList>
    </citation>
    <scope>NUCLEOTIDE SEQUENCE [LARGE SCALE GENOMIC DNA]</scope>
    <source>
        <strain evidence="3 4">NRRL 3116</strain>
    </source>
</reference>
<feature type="transmembrane region" description="Helical" evidence="1">
    <location>
        <begin position="58"/>
        <end position="77"/>
    </location>
</feature>
<dbReference type="RefSeq" id="XP_021884288.1">
    <property type="nucleotide sequence ID" value="XM_022023301.1"/>
</dbReference>
<sequence length="397" mass="45765">MPPNTIDATGLHQRVVSNTSPAPSKAAFERNYKVPEFTIKEIRDCIPAHCFERSGLRGLTHVAIDLIYLSLLFLAATQIDKVQNPLIRYLAWPVYWVLQGIVGTGIWVLAHECGHQSFSTSKTLNNTVGWILHSALLVPYHSWRISHSKHHKATGHMTKDQVFVPKTRKQVGLPPLEHSETEEEAYGEHLDEEAPIVTLFWMVVQFLFGWPAYLIINASGQNYGRWTSHFHTWSPIFEARNFGDVILSDFGVLLTLGALVYASFQTSFLTVVKYYGIPYLFVNFWLVLITFLQHTDPKMPHYREGTWNFQRGALCTVDRSFGKFLDHMFHGIAHTHVAHHLFSQMPFYHAEEATYHLKKLLGEYYIYDDTPIAIACWRSFRECRFVEDEGDVVFFKK</sequence>
<feature type="transmembrane region" description="Helical" evidence="1">
    <location>
        <begin position="276"/>
        <end position="293"/>
    </location>
</feature>
<feature type="transmembrane region" description="Helical" evidence="1">
    <location>
        <begin position="245"/>
        <end position="264"/>
    </location>
</feature>
<dbReference type="Pfam" id="PF00487">
    <property type="entry name" value="FA_desaturase"/>
    <property type="match status" value="1"/>
</dbReference>
<dbReference type="GO" id="GO:0006629">
    <property type="term" value="P:lipid metabolic process"/>
    <property type="evidence" value="ECO:0007669"/>
    <property type="project" value="InterPro"/>
</dbReference>